<dbReference type="SMART" id="SM00240">
    <property type="entry name" value="FHA"/>
    <property type="match status" value="1"/>
</dbReference>
<dbReference type="InterPro" id="IPR000253">
    <property type="entry name" value="FHA_dom"/>
</dbReference>
<sequence length="192" mass="20993">MRAIFRAEDTPAIQVSDRFARLPGLTEMLKARVGGEVFVLEPGATARGARARCRKSADEASGVSMIRQLPWDQTVVEIEQHTTERTDAGSPTHLLHGYKAYEIGNLALVLGSQEGADARQITLASEMPGISRRHCSLLRKNGQCVLEDHSRYGTFLNGHRIEGSSVLHVGDVLRVGSPGFEFQLIMTDNSHG</sequence>
<evidence type="ECO:0000259" key="1">
    <source>
        <dbReference type="PROSITE" id="PS50006"/>
    </source>
</evidence>
<dbReference type="SUPFAM" id="SSF49879">
    <property type="entry name" value="SMAD/FHA domain"/>
    <property type="match status" value="1"/>
</dbReference>
<dbReference type="EMBL" id="LR633967">
    <property type="protein sequence ID" value="VUX56358.1"/>
    <property type="molecule type" value="Genomic_DNA"/>
</dbReference>
<dbReference type="CDD" id="cd00060">
    <property type="entry name" value="FHA"/>
    <property type="match status" value="1"/>
</dbReference>
<reference evidence="2" key="1">
    <citation type="submission" date="2019-07" db="EMBL/GenBank/DDBJ databases">
        <authorList>
            <person name="Weber M."/>
            <person name="Kostadinov I."/>
            <person name="Kostadinov D I."/>
        </authorList>
    </citation>
    <scope>NUCLEOTIDE SEQUENCE</scope>
    <source>
        <strain evidence="2">Gfbio:sag-sample-m06:053724c1-46a9-4a36-b237-ea2bf867836b</strain>
    </source>
</reference>
<dbReference type="Gene3D" id="2.60.200.20">
    <property type="match status" value="1"/>
</dbReference>
<dbReference type="PROSITE" id="PS50006">
    <property type="entry name" value="FHA_DOMAIN"/>
    <property type="match status" value="1"/>
</dbReference>
<dbReference type="Pfam" id="PF00498">
    <property type="entry name" value="FHA"/>
    <property type="match status" value="1"/>
</dbReference>
<proteinExistence type="predicted"/>
<organism evidence="2">
    <name type="scientific">uncultured Woeseiaceae bacterium</name>
    <dbReference type="NCBI Taxonomy" id="1983305"/>
    <lineage>
        <taxon>Bacteria</taxon>
        <taxon>Pseudomonadati</taxon>
        <taxon>Pseudomonadota</taxon>
        <taxon>Gammaproteobacteria</taxon>
        <taxon>Woeseiales</taxon>
        <taxon>Woeseiaceae</taxon>
        <taxon>environmental samples</taxon>
    </lineage>
</organism>
<dbReference type="AlphaFoldDB" id="A0A7D9D311"/>
<name>A0A7D9D311_9GAMM</name>
<protein>
    <recommendedName>
        <fullName evidence="1">FHA domain-containing protein</fullName>
    </recommendedName>
</protein>
<accession>A0A7D9D311</accession>
<gene>
    <name evidence="2" type="ORF">JTBM06_V1_680004</name>
</gene>
<feature type="domain" description="FHA" evidence="1">
    <location>
        <begin position="108"/>
        <end position="161"/>
    </location>
</feature>
<dbReference type="InterPro" id="IPR008984">
    <property type="entry name" value="SMAD_FHA_dom_sf"/>
</dbReference>
<evidence type="ECO:0000313" key="2">
    <source>
        <dbReference type="EMBL" id="VUX56358.1"/>
    </source>
</evidence>